<gene>
    <name evidence="2" type="ordered locus">Sare_1557</name>
</gene>
<dbReference type="KEGG" id="saq:Sare_1557"/>
<dbReference type="eggNOG" id="ENOG5033HHA">
    <property type="taxonomic scope" value="Bacteria"/>
</dbReference>
<dbReference type="HOGENOM" id="CLU_589101_0_0_11"/>
<protein>
    <submittedName>
        <fullName evidence="2">Uncharacterized protein</fullName>
    </submittedName>
</protein>
<feature type="region of interest" description="Disordered" evidence="1">
    <location>
        <begin position="212"/>
        <end position="316"/>
    </location>
</feature>
<proteinExistence type="predicted"/>
<dbReference type="AlphaFoldDB" id="A8LUV0"/>
<dbReference type="EMBL" id="CP000850">
    <property type="protein sequence ID" value="ABV97453.1"/>
    <property type="molecule type" value="Genomic_DNA"/>
</dbReference>
<evidence type="ECO:0000313" key="2">
    <source>
        <dbReference type="EMBL" id="ABV97453.1"/>
    </source>
</evidence>
<evidence type="ECO:0000256" key="1">
    <source>
        <dbReference type="SAM" id="MobiDB-lite"/>
    </source>
</evidence>
<dbReference type="STRING" id="391037.Sare_1557"/>
<accession>A8LUV0</accession>
<organism evidence="2">
    <name type="scientific">Salinispora arenicola (strain CNS-205)</name>
    <dbReference type="NCBI Taxonomy" id="391037"/>
    <lineage>
        <taxon>Bacteria</taxon>
        <taxon>Bacillati</taxon>
        <taxon>Actinomycetota</taxon>
        <taxon>Actinomycetes</taxon>
        <taxon>Micromonosporales</taxon>
        <taxon>Micromonosporaceae</taxon>
        <taxon>Salinispora</taxon>
    </lineage>
</organism>
<feature type="compositionally biased region" description="Polar residues" evidence="1">
    <location>
        <begin position="212"/>
        <end position="227"/>
    </location>
</feature>
<feature type="compositionally biased region" description="Low complexity" evidence="1">
    <location>
        <begin position="232"/>
        <end position="246"/>
    </location>
</feature>
<sequence>MALSAGLGWPPRVDSRLVGAHAISSPAPGWFAPGWRARVGSPAPTRVVGPAAVGPRRYGRTDGVMDGVVRDILGRQLEAWLTRVVVRGRPSVVALAFGQGALLAAVDSAEVVLGVLAQHADRLRGRQLTVLVLADGNEELPARLGALEATLPAGVAVHLVPGGPARLPVAVKAAGAAGTPLLSYLDGTGATDPAVLAAGAVGRPGELLLVTDTNLPGVTDTDLPSVTDTDRPGAASAPVVPASTGPVPAPPASAVPASVAPGSAPPVPGPPTSDVPASAAPGSAPPVPGLPRSDVPASTAPGSALPTPGPPARVSGSVQASLVRAGFPLATQVDLVPIDGSSARRLALGAGHDRSLEAFKDILWTVDEDAGIRYRDPADPAQHLLHIAADPEPGPLCRELLAELARTGPRTVTELRRHALTATPYRSIDVRRALTEMLTSGAATRDPEHGRLGGNVVITVARRP</sequence>
<reference evidence="2" key="1">
    <citation type="submission" date="2007-10" db="EMBL/GenBank/DDBJ databases">
        <title>Complete sequence of Salinispora arenicola CNS-205.</title>
        <authorList>
            <consortium name="US DOE Joint Genome Institute"/>
            <person name="Copeland A."/>
            <person name="Lucas S."/>
            <person name="Lapidus A."/>
            <person name="Barry K."/>
            <person name="Glavina del Rio T."/>
            <person name="Dalin E."/>
            <person name="Tice H."/>
            <person name="Pitluck S."/>
            <person name="Foster B."/>
            <person name="Schmutz J."/>
            <person name="Larimer F."/>
            <person name="Land M."/>
            <person name="Hauser L."/>
            <person name="Kyrpides N."/>
            <person name="Ivanova N."/>
            <person name="Jensen P.R."/>
            <person name="Moore B.S."/>
            <person name="Penn K."/>
            <person name="Jenkins C."/>
            <person name="Udwary D."/>
            <person name="Xiang L."/>
            <person name="Gontang E."/>
            <person name="Richardson P."/>
        </authorList>
    </citation>
    <scope>NUCLEOTIDE SEQUENCE [LARGE SCALE GENOMIC DNA]</scope>
    <source>
        <strain evidence="2">CNS-205</strain>
    </source>
</reference>
<feature type="compositionally biased region" description="Pro residues" evidence="1">
    <location>
        <begin position="263"/>
        <end position="273"/>
    </location>
</feature>
<name>A8LUV0_SALAI</name>